<dbReference type="GO" id="GO:0003723">
    <property type="term" value="F:RNA binding"/>
    <property type="evidence" value="ECO:0007669"/>
    <property type="project" value="UniProtKB-UniRule"/>
</dbReference>
<feature type="domain" description="DRBM" evidence="3">
    <location>
        <begin position="486"/>
        <end position="556"/>
    </location>
</feature>
<evidence type="ECO:0000256" key="2">
    <source>
        <dbReference type="SAM" id="MobiDB-lite"/>
    </source>
</evidence>
<dbReference type="EMBL" id="JH687839">
    <property type="protein sequence ID" value="EJD37547.1"/>
    <property type="molecule type" value="Genomic_DNA"/>
</dbReference>
<dbReference type="Proteomes" id="UP000006514">
    <property type="component" value="Unassembled WGS sequence"/>
</dbReference>
<dbReference type="SUPFAM" id="SSF54768">
    <property type="entry name" value="dsRNA-binding domain-like"/>
    <property type="match status" value="1"/>
</dbReference>
<evidence type="ECO:0000313" key="4">
    <source>
        <dbReference type="EMBL" id="EJD37547.1"/>
    </source>
</evidence>
<evidence type="ECO:0000256" key="1">
    <source>
        <dbReference type="PROSITE-ProRule" id="PRU00266"/>
    </source>
</evidence>
<keyword evidence="1" id="KW-0694">RNA-binding</keyword>
<evidence type="ECO:0000259" key="3">
    <source>
        <dbReference type="PROSITE" id="PS50137"/>
    </source>
</evidence>
<feature type="compositionally biased region" description="Polar residues" evidence="2">
    <location>
        <begin position="278"/>
        <end position="291"/>
    </location>
</feature>
<dbReference type="KEGG" id="adl:AURDEDRAFT_116770"/>
<feature type="region of interest" description="Disordered" evidence="2">
    <location>
        <begin position="274"/>
        <end position="349"/>
    </location>
</feature>
<feature type="non-terminal residue" evidence="4">
    <location>
        <position position="563"/>
    </location>
</feature>
<feature type="compositionally biased region" description="Low complexity" evidence="2">
    <location>
        <begin position="292"/>
        <end position="326"/>
    </location>
</feature>
<dbReference type="AlphaFoldDB" id="J0DAS2"/>
<accession>J0DAS2</accession>
<sequence>MPMTHSDKIRSDSDIRSYYPDLFTKQLERVVGGHAILHPIDSERYCGNIGDCATIYGGTLTYICNVYDQPLDGLPKLERPPPYRVIRSEPPNRQAFTSSRHSEVKFSGEASIPIGIAPIDVTVSAQISVNDDKFAFLSCAGPYRVEEKLDGVAADELGRYTQDHYAALREKGGKHFFVIEGVLKASGWVSGVAERKTTFLGALLGAKVPLVAGASVGGHWAVTSGGAEGERLPYQRSEGPHDWTPNAPHKYTVVVWVQVGRNRDELKRALGLGGGAAVSTNSQDGPGSTEDTTNTNPPGPSTSAAPGPSGQTTQATPPTSTALSSSGVAVPLDSQDNDDGQSSSITTYDTRGEPVSKLLYDILGDFLTIHSDVDFAFGSTMLLSLYYESHKDAPRVGHLSYEWKREDRGGKAIATLTALNPSVEHQGSPTPAPAPATQPQKPQDSAARRSDSDGGPQTHDIPVSVGPPVPPGSRQDQHSSLSGSLGYVQKLHNWYQGGSRSPALLNYSYDTKAGSEDTFSCALLITDRNLKYTGSGRSRRAAQEAAAKEAVEALTSMGFPSAL</sequence>
<gene>
    <name evidence="4" type="ORF">AURDEDRAFT_116770</name>
</gene>
<dbReference type="InParanoid" id="J0DAS2"/>
<dbReference type="PROSITE" id="PS50137">
    <property type="entry name" value="DS_RBD"/>
    <property type="match status" value="1"/>
</dbReference>
<keyword evidence="5" id="KW-1185">Reference proteome</keyword>
<proteinExistence type="predicted"/>
<dbReference type="InterPro" id="IPR014720">
    <property type="entry name" value="dsRBD_dom"/>
</dbReference>
<protein>
    <recommendedName>
        <fullName evidence="3">DRBM domain-containing protein</fullName>
    </recommendedName>
</protein>
<evidence type="ECO:0000313" key="5">
    <source>
        <dbReference type="Proteomes" id="UP000006514"/>
    </source>
</evidence>
<organism evidence="4 5">
    <name type="scientific">Auricularia subglabra (strain TFB-10046 / SS5)</name>
    <name type="common">White-rot fungus</name>
    <name type="synonym">Auricularia delicata (strain TFB10046)</name>
    <dbReference type="NCBI Taxonomy" id="717982"/>
    <lineage>
        <taxon>Eukaryota</taxon>
        <taxon>Fungi</taxon>
        <taxon>Dikarya</taxon>
        <taxon>Basidiomycota</taxon>
        <taxon>Agaricomycotina</taxon>
        <taxon>Agaricomycetes</taxon>
        <taxon>Auriculariales</taxon>
        <taxon>Auriculariaceae</taxon>
        <taxon>Auricularia</taxon>
    </lineage>
</organism>
<reference evidence="5" key="1">
    <citation type="journal article" date="2012" name="Science">
        <title>The Paleozoic origin of enzymatic lignin decomposition reconstructed from 31 fungal genomes.</title>
        <authorList>
            <person name="Floudas D."/>
            <person name="Binder M."/>
            <person name="Riley R."/>
            <person name="Barry K."/>
            <person name="Blanchette R.A."/>
            <person name="Henrissat B."/>
            <person name="Martinez A.T."/>
            <person name="Otillar R."/>
            <person name="Spatafora J.W."/>
            <person name="Yadav J.S."/>
            <person name="Aerts A."/>
            <person name="Benoit I."/>
            <person name="Boyd A."/>
            <person name="Carlson A."/>
            <person name="Copeland A."/>
            <person name="Coutinho P.M."/>
            <person name="de Vries R.P."/>
            <person name="Ferreira P."/>
            <person name="Findley K."/>
            <person name="Foster B."/>
            <person name="Gaskell J."/>
            <person name="Glotzer D."/>
            <person name="Gorecki P."/>
            <person name="Heitman J."/>
            <person name="Hesse C."/>
            <person name="Hori C."/>
            <person name="Igarashi K."/>
            <person name="Jurgens J.A."/>
            <person name="Kallen N."/>
            <person name="Kersten P."/>
            <person name="Kohler A."/>
            <person name="Kuees U."/>
            <person name="Kumar T.K.A."/>
            <person name="Kuo A."/>
            <person name="LaButti K."/>
            <person name="Larrondo L.F."/>
            <person name="Lindquist E."/>
            <person name="Ling A."/>
            <person name="Lombard V."/>
            <person name="Lucas S."/>
            <person name="Lundell T."/>
            <person name="Martin R."/>
            <person name="McLaughlin D.J."/>
            <person name="Morgenstern I."/>
            <person name="Morin E."/>
            <person name="Murat C."/>
            <person name="Nagy L.G."/>
            <person name="Nolan M."/>
            <person name="Ohm R.A."/>
            <person name="Patyshakuliyeva A."/>
            <person name="Rokas A."/>
            <person name="Ruiz-Duenas F.J."/>
            <person name="Sabat G."/>
            <person name="Salamov A."/>
            <person name="Samejima M."/>
            <person name="Schmutz J."/>
            <person name="Slot J.C."/>
            <person name="St John F."/>
            <person name="Stenlid J."/>
            <person name="Sun H."/>
            <person name="Sun S."/>
            <person name="Syed K."/>
            <person name="Tsang A."/>
            <person name="Wiebenga A."/>
            <person name="Young D."/>
            <person name="Pisabarro A."/>
            <person name="Eastwood D.C."/>
            <person name="Martin F."/>
            <person name="Cullen D."/>
            <person name="Grigoriev I.V."/>
            <person name="Hibbett D.S."/>
        </authorList>
    </citation>
    <scope>NUCLEOTIDE SEQUENCE [LARGE SCALE GENOMIC DNA]</scope>
    <source>
        <strain evidence="5">TFB10046</strain>
    </source>
</reference>
<name>J0DAS2_AURST</name>
<feature type="region of interest" description="Disordered" evidence="2">
    <location>
        <begin position="422"/>
        <end position="482"/>
    </location>
</feature>
<dbReference type="Gene3D" id="3.30.160.20">
    <property type="match status" value="1"/>
</dbReference>